<keyword evidence="3" id="KW-1015">Disulfide bond</keyword>
<organism evidence="7 8">
    <name type="scientific">Geodia barretti</name>
    <name type="common">Barrett's horny sponge</name>
    <dbReference type="NCBI Taxonomy" id="519541"/>
    <lineage>
        <taxon>Eukaryota</taxon>
        <taxon>Metazoa</taxon>
        <taxon>Porifera</taxon>
        <taxon>Demospongiae</taxon>
        <taxon>Heteroscleromorpha</taxon>
        <taxon>Tetractinellida</taxon>
        <taxon>Astrophorina</taxon>
        <taxon>Geodiidae</taxon>
        <taxon>Geodia</taxon>
    </lineage>
</organism>
<keyword evidence="5" id="KW-0393">Immunoglobulin domain</keyword>
<keyword evidence="2" id="KW-0472">Membrane</keyword>
<reference evidence="7" key="1">
    <citation type="submission" date="2023-03" db="EMBL/GenBank/DDBJ databases">
        <authorList>
            <person name="Steffen K."/>
            <person name="Cardenas P."/>
        </authorList>
    </citation>
    <scope>NUCLEOTIDE SEQUENCE</scope>
</reference>
<proteinExistence type="predicted"/>
<dbReference type="PANTHER" id="PTHR11640">
    <property type="entry name" value="NEPHRIN"/>
    <property type="match status" value="1"/>
</dbReference>
<keyword evidence="4" id="KW-0325">Glycoprotein</keyword>
<keyword evidence="8" id="KW-1185">Reference proteome</keyword>
<feature type="domain" description="Ig-like" evidence="6">
    <location>
        <begin position="31"/>
        <end position="89"/>
    </location>
</feature>
<evidence type="ECO:0000313" key="7">
    <source>
        <dbReference type="EMBL" id="CAI8029636.1"/>
    </source>
</evidence>
<dbReference type="GO" id="GO:0098609">
    <property type="term" value="P:cell-cell adhesion"/>
    <property type="evidence" value="ECO:0007669"/>
    <property type="project" value="TreeGrafter"/>
</dbReference>
<dbReference type="InterPro" id="IPR051275">
    <property type="entry name" value="Cell_adhesion_signaling"/>
</dbReference>
<protein>
    <submittedName>
        <fullName evidence="7">Hemicentin-1</fullName>
    </submittedName>
</protein>
<name>A0AA35WUS3_GEOBA</name>
<evidence type="ECO:0000313" key="8">
    <source>
        <dbReference type="Proteomes" id="UP001174909"/>
    </source>
</evidence>
<comment type="subcellular location">
    <subcellularLocation>
        <location evidence="1">Membrane</location>
        <topology evidence="1">Single-pass type I membrane protein</topology>
    </subcellularLocation>
</comment>
<comment type="caution">
    <text evidence="7">The sequence shown here is derived from an EMBL/GenBank/DDBJ whole genome shotgun (WGS) entry which is preliminary data.</text>
</comment>
<evidence type="ECO:0000256" key="1">
    <source>
        <dbReference type="ARBA" id="ARBA00004479"/>
    </source>
</evidence>
<evidence type="ECO:0000256" key="4">
    <source>
        <dbReference type="ARBA" id="ARBA00023180"/>
    </source>
</evidence>
<dbReference type="GO" id="GO:0005886">
    <property type="term" value="C:plasma membrane"/>
    <property type="evidence" value="ECO:0007669"/>
    <property type="project" value="TreeGrafter"/>
</dbReference>
<dbReference type="Gene3D" id="2.60.40.10">
    <property type="entry name" value="Immunoglobulins"/>
    <property type="match status" value="2"/>
</dbReference>
<sequence>MAKNELGEITSRSGQLNVWNYLIDTTLTVVEGEALYELSCGVPDSAHSTNVRWTQGTRPLPFSPSIIPFGARLLFTTVQSAHQGEYTCTYNGSTFNVFLNVLVAPTIINQTPSLSLSRYDPLALYCQTTGNPKPLVVWFLNGEPVDGRSVQATPLATGSLYLHPPLPPGDTIATCEASNHLGVVRSTTVITAS</sequence>
<dbReference type="AlphaFoldDB" id="A0AA35WUS3"/>
<feature type="domain" description="Ig-like" evidence="6">
    <location>
        <begin position="105"/>
        <end position="191"/>
    </location>
</feature>
<dbReference type="PROSITE" id="PS50835">
    <property type="entry name" value="IG_LIKE"/>
    <property type="match status" value="2"/>
</dbReference>
<evidence type="ECO:0000259" key="6">
    <source>
        <dbReference type="PROSITE" id="PS50835"/>
    </source>
</evidence>
<dbReference type="GO" id="GO:0050839">
    <property type="term" value="F:cell adhesion molecule binding"/>
    <property type="evidence" value="ECO:0007669"/>
    <property type="project" value="TreeGrafter"/>
</dbReference>
<accession>A0AA35WUS3</accession>
<evidence type="ECO:0000256" key="5">
    <source>
        <dbReference type="ARBA" id="ARBA00023319"/>
    </source>
</evidence>
<dbReference type="Proteomes" id="UP001174909">
    <property type="component" value="Unassembled WGS sequence"/>
</dbReference>
<dbReference type="EMBL" id="CASHTH010002424">
    <property type="protein sequence ID" value="CAI8029636.1"/>
    <property type="molecule type" value="Genomic_DNA"/>
</dbReference>
<dbReference type="PANTHER" id="PTHR11640:SF158">
    <property type="entry name" value="V-SET AND IMMUNOGLOBULIN DOMAIN-CONTAINING PROTEIN 10-LIKE 2"/>
    <property type="match status" value="1"/>
</dbReference>
<dbReference type="GO" id="GO:0005911">
    <property type="term" value="C:cell-cell junction"/>
    <property type="evidence" value="ECO:0007669"/>
    <property type="project" value="TreeGrafter"/>
</dbReference>
<evidence type="ECO:0000256" key="3">
    <source>
        <dbReference type="ARBA" id="ARBA00023157"/>
    </source>
</evidence>
<gene>
    <name evidence="7" type="ORF">GBAR_LOCUS16819</name>
</gene>
<dbReference type="InterPro" id="IPR036179">
    <property type="entry name" value="Ig-like_dom_sf"/>
</dbReference>
<dbReference type="InterPro" id="IPR013783">
    <property type="entry name" value="Ig-like_fold"/>
</dbReference>
<dbReference type="InterPro" id="IPR007110">
    <property type="entry name" value="Ig-like_dom"/>
</dbReference>
<evidence type="ECO:0000256" key="2">
    <source>
        <dbReference type="ARBA" id="ARBA00023136"/>
    </source>
</evidence>
<dbReference type="SUPFAM" id="SSF48726">
    <property type="entry name" value="Immunoglobulin"/>
    <property type="match status" value="2"/>
</dbReference>